<protein>
    <submittedName>
        <fullName evidence="1">(northern house mosquito) hypothetical protein</fullName>
    </submittedName>
</protein>
<name>A0A8D8FZ53_CULPI</name>
<organism evidence="1">
    <name type="scientific">Culex pipiens</name>
    <name type="common">House mosquito</name>
    <dbReference type="NCBI Taxonomy" id="7175"/>
    <lineage>
        <taxon>Eukaryota</taxon>
        <taxon>Metazoa</taxon>
        <taxon>Ecdysozoa</taxon>
        <taxon>Arthropoda</taxon>
        <taxon>Hexapoda</taxon>
        <taxon>Insecta</taxon>
        <taxon>Pterygota</taxon>
        <taxon>Neoptera</taxon>
        <taxon>Endopterygota</taxon>
        <taxon>Diptera</taxon>
        <taxon>Nematocera</taxon>
        <taxon>Culicoidea</taxon>
        <taxon>Culicidae</taxon>
        <taxon>Culicinae</taxon>
        <taxon>Culicini</taxon>
        <taxon>Culex</taxon>
        <taxon>Culex</taxon>
    </lineage>
</organism>
<sequence length="116" mass="13073">MWARLSGRRRADTEPRCLGCAHKSGKVICKERLFGCVTMKRRRRRVMDGRGVMNGNPRNLESDLERKWVATTVRLDGTNDLRISQRTLSTPPGVATRVLLWSAPSGHRPLSLCLCA</sequence>
<proteinExistence type="predicted"/>
<dbReference type="EMBL" id="HBUE01111358">
    <property type="protein sequence ID" value="CAG6488981.1"/>
    <property type="molecule type" value="Transcribed_RNA"/>
</dbReference>
<accession>A0A8D8FZ53</accession>
<dbReference type="AlphaFoldDB" id="A0A8D8FZ53"/>
<reference evidence="1" key="1">
    <citation type="submission" date="2021-05" db="EMBL/GenBank/DDBJ databases">
        <authorList>
            <person name="Alioto T."/>
            <person name="Alioto T."/>
            <person name="Gomez Garrido J."/>
        </authorList>
    </citation>
    <scope>NUCLEOTIDE SEQUENCE</scope>
</reference>
<evidence type="ECO:0000313" key="1">
    <source>
        <dbReference type="EMBL" id="CAG6488981.1"/>
    </source>
</evidence>